<accession>A0A151JCX9</accession>
<keyword evidence="1" id="KW-0863">Zinc-finger</keyword>
<dbReference type="PROSITE" id="PS50158">
    <property type="entry name" value="ZF_CCHC"/>
    <property type="match status" value="1"/>
</dbReference>
<dbReference type="InterPro" id="IPR036875">
    <property type="entry name" value="Znf_CCHC_sf"/>
</dbReference>
<keyword evidence="4" id="KW-1185">Reference proteome</keyword>
<keyword evidence="1" id="KW-0862">Zinc</keyword>
<evidence type="ECO:0000313" key="3">
    <source>
        <dbReference type="EMBL" id="KYN23243.1"/>
    </source>
</evidence>
<dbReference type="Proteomes" id="UP000078492">
    <property type="component" value="Unassembled WGS sequence"/>
</dbReference>
<feature type="non-terminal residue" evidence="3">
    <location>
        <position position="1"/>
    </location>
</feature>
<sequence length="232" mass="26051">SKSLCIKFASQSLPKYVSLFDTRHAVSTFIPKVRICYNCFRAGHISKSCRSNARCMRCGESPHTNLQECSMHNVPPRCINCNGSHLPTSNECLLVIKQKKIIALAAQENISLVAARKRISAEFKTPERDTRFDCTNYPDINRGSEPYSRRTDSINNRYAVLNSELLSKSNDHTYASVASTGTRRPSPPTGINTCASESYYTASRNSTRAAPEPAHFKLRRDPRDDLLLYRNG</sequence>
<dbReference type="SUPFAM" id="SSF57756">
    <property type="entry name" value="Retrovirus zinc finger-like domains"/>
    <property type="match status" value="1"/>
</dbReference>
<dbReference type="AlphaFoldDB" id="A0A151JCX9"/>
<evidence type="ECO:0000259" key="2">
    <source>
        <dbReference type="PROSITE" id="PS50158"/>
    </source>
</evidence>
<reference evidence="3 4" key="1">
    <citation type="submission" date="2015-09" db="EMBL/GenBank/DDBJ databases">
        <title>Trachymyrmex cornetzi WGS genome.</title>
        <authorList>
            <person name="Nygaard S."/>
            <person name="Hu H."/>
            <person name="Boomsma J."/>
            <person name="Zhang G."/>
        </authorList>
    </citation>
    <scope>NUCLEOTIDE SEQUENCE [LARGE SCALE GENOMIC DNA]</scope>
    <source>
        <strain evidence="3">Tcor2-1</strain>
        <tissue evidence="3">Whole body</tissue>
    </source>
</reference>
<dbReference type="EMBL" id="KQ979041">
    <property type="protein sequence ID" value="KYN23243.1"/>
    <property type="molecule type" value="Genomic_DNA"/>
</dbReference>
<feature type="domain" description="CCHC-type" evidence="2">
    <location>
        <begin position="36"/>
        <end position="51"/>
    </location>
</feature>
<protein>
    <recommendedName>
        <fullName evidence="2">CCHC-type domain-containing protein</fullName>
    </recommendedName>
</protein>
<dbReference type="GO" id="GO:0008270">
    <property type="term" value="F:zinc ion binding"/>
    <property type="evidence" value="ECO:0007669"/>
    <property type="project" value="UniProtKB-KW"/>
</dbReference>
<gene>
    <name evidence="3" type="ORF">ALC57_04339</name>
</gene>
<dbReference type="Gene3D" id="4.10.60.10">
    <property type="entry name" value="Zinc finger, CCHC-type"/>
    <property type="match status" value="1"/>
</dbReference>
<evidence type="ECO:0000256" key="1">
    <source>
        <dbReference type="PROSITE-ProRule" id="PRU00047"/>
    </source>
</evidence>
<dbReference type="InterPro" id="IPR001878">
    <property type="entry name" value="Znf_CCHC"/>
</dbReference>
<proteinExistence type="predicted"/>
<dbReference type="GO" id="GO:0003676">
    <property type="term" value="F:nucleic acid binding"/>
    <property type="evidence" value="ECO:0007669"/>
    <property type="project" value="InterPro"/>
</dbReference>
<organism evidence="3 4">
    <name type="scientific">Trachymyrmex cornetzi</name>
    <dbReference type="NCBI Taxonomy" id="471704"/>
    <lineage>
        <taxon>Eukaryota</taxon>
        <taxon>Metazoa</taxon>
        <taxon>Ecdysozoa</taxon>
        <taxon>Arthropoda</taxon>
        <taxon>Hexapoda</taxon>
        <taxon>Insecta</taxon>
        <taxon>Pterygota</taxon>
        <taxon>Neoptera</taxon>
        <taxon>Endopterygota</taxon>
        <taxon>Hymenoptera</taxon>
        <taxon>Apocrita</taxon>
        <taxon>Aculeata</taxon>
        <taxon>Formicoidea</taxon>
        <taxon>Formicidae</taxon>
        <taxon>Myrmicinae</taxon>
        <taxon>Trachymyrmex</taxon>
    </lineage>
</organism>
<evidence type="ECO:0000313" key="4">
    <source>
        <dbReference type="Proteomes" id="UP000078492"/>
    </source>
</evidence>
<dbReference type="SMART" id="SM00343">
    <property type="entry name" value="ZnF_C2HC"/>
    <property type="match status" value="1"/>
</dbReference>
<name>A0A151JCX9_9HYME</name>
<keyword evidence="1" id="KW-0479">Metal-binding</keyword>